<dbReference type="GO" id="GO:0009401">
    <property type="term" value="P:phosphoenolpyruvate-dependent sugar phosphotransferase system"/>
    <property type="evidence" value="ECO:0007669"/>
    <property type="project" value="UniProtKB-KW"/>
</dbReference>
<feature type="domain" description="PTS EIIB type-1" evidence="7">
    <location>
        <begin position="1"/>
        <end position="82"/>
    </location>
</feature>
<evidence type="ECO:0000259" key="7">
    <source>
        <dbReference type="PROSITE" id="PS51098"/>
    </source>
</evidence>
<dbReference type="RefSeq" id="WP_060567018.1">
    <property type="nucleotide sequence ID" value="NZ_CP040006.1"/>
</dbReference>
<dbReference type="InterPro" id="IPR018113">
    <property type="entry name" value="PTrfase_EIIB_Cys"/>
</dbReference>
<reference evidence="8 9" key="1">
    <citation type="submission" date="2015-10" db="EMBL/GenBank/DDBJ databases">
        <title>Draft Genome of Actinomyces odontolyticus subsp. actinosynbacter strain XH001.</title>
        <authorList>
            <person name="Mclean J.S."/>
            <person name="He X."/>
        </authorList>
    </citation>
    <scope>NUCLEOTIDE SEQUENCE [LARGE SCALE GENOMIC DNA]</scope>
    <source>
        <strain evidence="8 9">XH001</strain>
    </source>
</reference>
<evidence type="ECO:0000313" key="8">
    <source>
        <dbReference type="EMBL" id="KSW11180.1"/>
    </source>
</evidence>
<gene>
    <name evidence="8" type="ORF">APY09_06905</name>
</gene>
<dbReference type="GO" id="GO:0090563">
    <property type="term" value="F:protein-phosphocysteine-sugar phosphotransferase activity"/>
    <property type="evidence" value="ECO:0007669"/>
    <property type="project" value="TreeGrafter"/>
</dbReference>
<dbReference type="SUPFAM" id="SSF55604">
    <property type="entry name" value="Glucose permease domain IIB"/>
    <property type="match status" value="1"/>
</dbReference>
<dbReference type="InterPro" id="IPR050429">
    <property type="entry name" value="PTS_Glucose_EIICBA"/>
</dbReference>
<dbReference type="GO" id="GO:0005886">
    <property type="term" value="C:plasma membrane"/>
    <property type="evidence" value="ECO:0007669"/>
    <property type="project" value="TreeGrafter"/>
</dbReference>
<dbReference type="InterPro" id="IPR036878">
    <property type="entry name" value="Glu_permease_IIB"/>
</dbReference>
<dbReference type="Pfam" id="PF00367">
    <property type="entry name" value="PTS_EIIB"/>
    <property type="match status" value="1"/>
</dbReference>
<proteinExistence type="predicted"/>
<keyword evidence="2 8" id="KW-0762">Sugar transport</keyword>
<dbReference type="PANTHER" id="PTHR30009:SF4">
    <property type="entry name" value="PTS SYSTEM N-ACETYLGLUCOSAMINE-SPECIFIC EIICBA COMPONENT"/>
    <property type="match status" value="1"/>
</dbReference>
<dbReference type="InterPro" id="IPR001996">
    <property type="entry name" value="PTS_IIB_1"/>
</dbReference>
<dbReference type="GO" id="GO:0008982">
    <property type="term" value="F:protein-N(PI)-phosphohistidine-sugar phosphotransferase activity"/>
    <property type="evidence" value="ECO:0007669"/>
    <property type="project" value="InterPro"/>
</dbReference>
<name>A0A0V8RSX6_9ACTO</name>
<dbReference type="PANTHER" id="PTHR30009">
    <property type="entry name" value="CYTOCHROME C-TYPE SYNTHESIS PROTEIN AND PTS TRANSMEMBRANE COMPONENT"/>
    <property type="match status" value="1"/>
</dbReference>
<feature type="active site" description="Phosphocysteine intermediate; for EIIB activity" evidence="6">
    <location>
        <position position="23"/>
    </location>
</feature>
<evidence type="ECO:0000256" key="4">
    <source>
        <dbReference type="ARBA" id="ARBA00022683"/>
    </source>
</evidence>
<sequence>MAIEQALIDALGGHLNIVEVEPCTMRIRIQVKSQRDVDEAALRVDGVLAVVRSGDVVQIVCGAQSDDVAAAMISILERVAHDTPAESLSQRVHA</sequence>
<evidence type="ECO:0000256" key="1">
    <source>
        <dbReference type="ARBA" id="ARBA00022448"/>
    </source>
</evidence>
<evidence type="ECO:0000313" key="9">
    <source>
        <dbReference type="Proteomes" id="UP000054686"/>
    </source>
</evidence>
<dbReference type="Proteomes" id="UP000054686">
    <property type="component" value="Unassembled WGS sequence"/>
</dbReference>
<dbReference type="OrthoDB" id="2045873at2"/>
<keyword evidence="5" id="KW-0418">Kinase</keyword>
<dbReference type="EMBL" id="LLVT01000002">
    <property type="protein sequence ID" value="KSW11180.1"/>
    <property type="molecule type" value="Genomic_DNA"/>
</dbReference>
<keyword evidence="4" id="KW-0598">Phosphotransferase system</keyword>
<dbReference type="GO" id="GO:0015764">
    <property type="term" value="P:N-acetylglucosamine transport"/>
    <property type="evidence" value="ECO:0007669"/>
    <property type="project" value="TreeGrafter"/>
</dbReference>
<evidence type="ECO:0000256" key="3">
    <source>
        <dbReference type="ARBA" id="ARBA00022679"/>
    </source>
</evidence>
<comment type="caution">
    <text evidence="8">The sequence shown here is derived from an EMBL/GenBank/DDBJ whole genome shotgun (WGS) entry which is preliminary data.</text>
</comment>
<keyword evidence="3" id="KW-0808">Transferase</keyword>
<dbReference type="Gene3D" id="3.30.1360.60">
    <property type="entry name" value="Glucose permease domain IIB"/>
    <property type="match status" value="1"/>
</dbReference>
<keyword evidence="1" id="KW-0813">Transport</keyword>
<dbReference type="GO" id="GO:0016301">
    <property type="term" value="F:kinase activity"/>
    <property type="evidence" value="ECO:0007669"/>
    <property type="project" value="UniProtKB-KW"/>
</dbReference>
<organism evidence="8 9">
    <name type="scientific">Schaalia odontolytica</name>
    <dbReference type="NCBI Taxonomy" id="1660"/>
    <lineage>
        <taxon>Bacteria</taxon>
        <taxon>Bacillati</taxon>
        <taxon>Actinomycetota</taxon>
        <taxon>Actinomycetes</taxon>
        <taxon>Actinomycetales</taxon>
        <taxon>Actinomycetaceae</taxon>
        <taxon>Schaalia</taxon>
    </lineage>
</organism>
<evidence type="ECO:0000256" key="5">
    <source>
        <dbReference type="ARBA" id="ARBA00022777"/>
    </source>
</evidence>
<dbReference type="AlphaFoldDB" id="A0A0V8RSX6"/>
<protein>
    <submittedName>
        <fullName evidence="8">PTS sugar transporter subunit IIBC</fullName>
    </submittedName>
</protein>
<accession>A0A0V8RSX6</accession>
<evidence type="ECO:0000256" key="2">
    <source>
        <dbReference type="ARBA" id="ARBA00022597"/>
    </source>
</evidence>
<evidence type="ECO:0000256" key="6">
    <source>
        <dbReference type="PROSITE-ProRule" id="PRU00421"/>
    </source>
</evidence>
<dbReference type="PROSITE" id="PS51098">
    <property type="entry name" value="PTS_EIIB_TYPE_1"/>
    <property type="match status" value="1"/>
</dbReference>